<gene>
    <name evidence="2" type="ORF">G4V63_14965</name>
</gene>
<feature type="non-terminal residue" evidence="2">
    <location>
        <position position="1"/>
    </location>
</feature>
<dbReference type="EMBL" id="JAAMRR010000765">
    <property type="protein sequence ID" value="NGX96467.1"/>
    <property type="molecule type" value="Genomic_DNA"/>
</dbReference>
<accession>A0A7C9VFG7</accession>
<dbReference type="AlphaFoldDB" id="A0A7C9VFG7"/>
<dbReference type="Gene3D" id="2.30.180.10">
    <property type="entry name" value="FAS1 domain"/>
    <property type="match status" value="1"/>
</dbReference>
<dbReference type="SUPFAM" id="SSF82153">
    <property type="entry name" value="FAS1 domain"/>
    <property type="match status" value="1"/>
</dbReference>
<reference evidence="2" key="1">
    <citation type="submission" date="2020-02" db="EMBL/GenBank/DDBJ databases">
        <title>Draft genome sequence of Candidatus Afipia apatlaquensis IBT-C3, a potential strain for decolorization of textile dyes.</title>
        <authorList>
            <person name="Sanchez-Reyes A."/>
            <person name="Breton-Deval L."/>
            <person name="Mangelson H."/>
            <person name="Sanchez-Flores A."/>
        </authorList>
    </citation>
    <scope>NUCLEOTIDE SEQUENCE [LARGE SCALE GENOMIC DNA]</scope>
    <source>
        <strain evidence="2">IBT-C3</strain>
    </source>
</reference>
<dbReference type="Proteomes" id="UP000480266">
    <property type="component" value="Unassembled WGS sequence"/>
</dbReference>
<evidence type="ECO:0000259" key="1">
    <source>
        <dbReference type="PROSITE" id="PS50213"/>
    </source>
</evidence>
<organism evidence="2 3">
    <name type="scientific">Candidatus Afipia apatlaquensis</name>
    <dbReference type="NCBI Taxonomy" id="2712852"/>
    <lineage>
        <taxon>Bacteria</taxon>
        <taxon>Pseudomonadati</taxon>
        <taxon>Pseudomonadota</taxon>
        <taxon>Alphaproteobacteria</taxon>
        <taxon>Hyphomicrobiales</taxon>
        <taxon>Nitrobacteraceae</taxon>
        <taxon>Afipia</taxon>
    </lineage>
</organism>
<comment type="caution">
    <text evidence="2">The sequence shown here is derived from an EMBL/GenBank/DDBJ whole genome shotgun (WGS) entry which is preliminary data.</text>
</comment>
<keyword evidence="3" id="KW-1185">Reference proteome</keyword>
<protein>
    <submittedName>
        <fullName evidence="2">Fasciclin domain-containing protein</fullName>
    </submittedName>
</protein>
<evidence type="ECO:0000313" key="3">
    <source>
        <dbReference type="Proteomes" id="UP000480266"/>
    </source>
</evidence>
<dbReference type="InterPro" id="IPR000782">
    <property type="entry name" value="FAS1_domain"/>
</dbReference>
<feature type="domain" description="FAS1" evidence="1">
    <location>
        <begin position="1"/>
        <end position="44"/>
    </location>
</feature>
<dbReference type="PROSITE" id="PS50213">
    <property type="entry name" value="FAS1"/>
    <property type="match status" value="1"/>
</dbReference>
<name>A0A7C9VFG7_9BRAD</name>
<dbReference type="Pfam" id="PF02469">
    <property type="entry name" value="Fasciclin"/>
    <property type="match status" value="1"/>
</dbReference>
<proteinExistence type="predicted"/>
<evidence type="ECO:0000313" key="2">
    <source>
        <dbReference type="EMBL" id="NGX96467.1"/>
    </source>
</evidence>
<dbReference type="InterPro" id="IPR036378">
    <property type="entry name" value="FAS1_dom_sf"/>
</dbReference>
<sequence>GEQLTVRNVGGKVSIVDAKGGTSRVTISNVNQSNGVIHVVNSVLMPAS</sequence>